<dbReference type="GeneID" id="128312032"/>
<gene>
    <name evidence="3" type="primary">LOC128312032</name>
</gene>
<reference evidence="3" key="1">
    <citation type="submission" date="2025-08" db="UniProtKB">
        <authorList>
            <consortium name="RefSeq"/>
        </authorList>
    </citation>
    <scope>IDENTIFICATION</scope>
    <source>
        <tissue evidence="3">Blood</tissue>
    </source>
</reference>
<evidence type="ECO:0000313" key="3">
    <source>
        <dbReference type="RefSeq" id="XP_053060300.1"/>
    </source>
</evidence>
<dbReference type="RefSeq" id="XP_053060300.1">
    <property type="nucleotide sequence ID" value="XM_053204325.1"/>
</dbReference>
<feature type="region of interest" description="Disordered" evidence="1">
    <location>
        <begin position="204"/>
        <end position="235"/>
    </location>
</feature>
<name>A0ABM3NLI9_ACIJB</name>
<keyword evidence="2" id="KW-1185">Reference proteome</keyword>
<feature type="region of interest" description="Disordered" evidence="1">
    <location>
        <begin position="303"/>
        <end position="329"/>
    </location>
</feature>
<sequence>MWECRTTRSGARDKDRTWGWGHGDRDTGMWGWGQGLCSDCGVAFGDHGVTTPLGWYDMINSHCHHAGCHSDSPGTVCGTANWLLPNQPGLGPRVLRLQPERRTPALACPSARQAGPGQRLASCWPGTVLAWGQLRVCTVRAPAWALRPLLPPQGLALSLGQALSSELLAFCVSPLLAAATPSSQGSPTSPQGSAHVAFAALPSRARPPPRSFTRGATWPRASPSGPEAGRGLGVSRLGGGGVGAAGTLAGLSHLPVTQQWPLEDRRLGACPLPQHHALEPSPASCVSKVTVSVATRWVAGTWRTRRKGITSPAGRGRSGPESSPARAVT</sequence>
<proteinExistence type="predicted"/>
<organism evidence="2 3">
    <name type="scientific">Acinonyx jubatus</name>
    <name type="common">Cheetah</name>
    <dbReference type="NCBI Taxonomy" id="32536"/>
    <lineage>
        <taxon>Eukaryota</taxon>
        <taxon>Metazoa</taxon>
        <taxon>Chordata</taxon>
        <taxon>Craniata</taxon>
        <taxon>Vertebrata</taxon>
        <taxon>Euteleostomi</taxon>
        <taxon>Mammalia</taxon>
        <taxon>Eutheria</taxon>
        <taxon>Laurasiatheria</taxon>
        <taxon>Carnivora</taxon>
        <taxon>Feliformia</taxon>
        <taxon>Felidae</taxon>
        <taxon>Felinae</taxon>
        <taxon>Acinonyx</taxon>
    </lineage>
</organism>
<evidence type="ECO:0000256" key="1">
    <source>
        <dbReference type="SAM" id="MobiDB-lite"/>
    </source>
</evidence>
<accession>A0ABM3NLI9</accession>
<evidence type="ECO:0000313" key="2">
    <source>
        <dbReference type="Proteomes" id="UP001652583"/>
    </source>
</evidence>
<dbReference type="Proteomes" id="UP001652583">
    <property type="component" value="Chromosome D4"/>
</dbReference>
<protein>
    <submittedName>
        <fullName evidence="3">Uncharacterized protein LOC128312032</fullName>
    </submittedName>
</protein>